<accession>A0A1F7IXC9</accession>
<dbReference type="EC" id="2.4.2.18" evidence="9"/>
<dbReference type="UniPathway" id="UPA00035">
    <property type="reaction ID" value="UER00041"/>
</dbReference>
<feature type="binding site" evidence="9">
    <location>
        <begin position="79"/>
        <end position="82"/>
    </location>
    <ligand>
        <name>5-phospho-alpha-D-ribose 1-diphosphate</name>
        <dbReference type="ChEBI" id="CHEBI:58017"/>
    </ligand>
</feature>
<feature type="binding site" evidence="9">
    <location>
        <position position="215"/>
    </location>
    <ligand>
        <name>Mg(2+)</name>
        <dbReference type="ChEBI" id="CHEBI:18420"/>
        <label>1</label>
    </ligand>
</feature>
<feature type="domain" description="Glycosyl transferase family 3" evidence="10">
    <location>
        <begin position="63"/>
        <end position="313"/>
    </location>
</feature>
<keyword evidence="9" id="KW-0460">Magnesium</keyword>
<dbReference type="Gene3D" id="3.40.1030.10">
    <property type="entry name" value="Nucleoside phosphorylase/phosphoribosyltransferase catalytic domain"/>
    <property type="match status" value="1"/>
</dbReference>
<name>A0A1F7IXC9_9BACT</name>
<feature type="binding site" evidence="9">
    <location>
        <position position="155"/>
    </location>
    <ligand>
        <name>anthranilate</name>
        <dbReference type="ChEBI" id="CHEBI:16567"/>
        <label>2</label>
    </ligand>
</feature>
<keyword evidence="2 9" id="KW-0028">Amino-acid biosynthesis</keyword>
<evidence type="ECO:0000256" key="8">
    <source>
        <dbReference type="ARBA" id="ARBA00061188"/>
    </source>
</evidence>
<comment type="subunit">
    <text evidence="9">Homodimer.</text>
</comment>
<evidence type="ECO:0000256" key="2">
    <source>
        <dbReference type="ARBA" id="ARBA00022605"/>
    </source>
</evidence>
<evidence type="ECO:0000256" key="3">
    <source>
        <dbReference type="ARBA" id="ARBA00022676"/>
    </source>
</evidence>
<dbReference type="PANTHER" id="PTHR43285">
    <property type="entry name" value="ANTHRANILATE PHOSPHORIBOSYLTRANSFERASE"/>
    <property type="match status" value="1"/>
</dbReference>
<evidence type="ECO:0000256" key="4">
    <source>
        <dbReference type="ARBA" id="ARBA00022679"/>
    </source>
</evidence>
<feature type="binding site" evidence="9">
    <location>
        <position position="100"/>
    </location>
    <ligand>
        <name>anthranilate</name>
        <dbReference type="ChEBI" id="CHEBI:16567"/>
        <label>1</label>
    </ligand>
</feature>
<dbReference type="Proteomes" id="UP000177141">
    <property type="component" value="Unassembled WGS sequence"/>
</dbReference>
<evidence type="ECO:0000259" key="10">
    <source>
        <dbReference type="Pfam" id="PF00591"/>
    </source>
</evidence>
<dbReference type="GO" id="GO:0000287">
    <property type="term" value="F:magnesium ion binding"/>
    <property type="evidence" value="ECO:0007669"/>
    <property type="project" value="UniProtKB-UniRule"/>
</dbReference>
<protein>
    <recommendedName>
        <fullName evidence="9">Anthranilate phosphoribosyltransferase</fullName>
        <ecNumber evidence="9">2.4.2.18</ecNumber>
    </recommendedName>
</protein>
<comment type="cofactor">
    <cofactor evidence="9">
        <name>Mg(2+)</name>
        <dbReference type="ChEBI" id="CHEBI:18420"/>
    </cofactor>
    <text evidence="9">Binds 2 magnesium ions per monomer.</text>
</comment>
<evidence type="ECO:0000256" key="6">
    <source>
        <dbReference type="ARBA" id="ARBA00023141"/>
    </source>
</evidence>
<dbReference type="GO" id="GO:0005829">
    <property type="term" value="C:cytosol"/>
    <property type="evidence" value="ECO:0007669"/>
    <property type="project" value="TreeGrafter"/>
</dbReference>
<dbReference type="InterPro" id="IPR000312">
    <property type="entry name" value="Glycosyl_Trfase_fam3"/>
</dbReference>
<proteinExistence type="inferred from homology"/>
<dbReference type="InterPro" id="IPR005940">
    <property type="entry name" value="Anthranilate_Pribosyl_Tfrase"/>
</dbReference>
<dbReference type="GO" id="GO:0000162">
    <property type="term" value="P:L-tryptophan biosynthetic process"/>
    <property type="evidence" value="ECO:0007669"/>
    <property type="project" value="UniProtKB-UniRule"/>
</dbReference>
<comment type="caution">
    <text evidence="11">The sequence shown here is derived from an EMBL/GenBank/DDBJ whole genome shotgun (WGS) entry which is preliminary data.</text>
</comment>
<keyword evidence="5 9" id="KW-0822">Tryptophan biosynthesis</keyword>
<feature type="binding site" evidence="9">
    <location>
        <position position="69"/>
    </location>
    <ligand>
        <name>anthranilate</name>
        <dbReference type="ChEBI" id="CHEBI:16567"/>
        <label>1</label>
    </ligand>
</feature>
<dbReference type="STRING" id="1802061.A3A93_04430"/>
<dbReference type="Gene3D" id="1.20.970.10">
    <property type="entry name" value="Transferase, Pyrimidine Nucleoside Phosphorylase, Chain C"/>
    <property type="match status" value="1"/>
</dbReference>
<evidence type="ECO:0000313" key="12">
    <source>
        <dbReference type="Proteomes" id="UP000177141"/>
    </source>
</evidence>
<evidence type="ECO:0000256" key="5">
    <source>
        <dbReference type="ARBA" id="ARBA00022822"/>
    </source>
</evidence>
<comment type="similarity">
    <text evidence="8">In the C-terminal section; belongs to the anthranilate phosphoribosyltransferase family.</text>
</comment>
<keyword evidence="9" id="KW-0479">Metal-binding</keyword>
<comment type="caution">
    <text evidence="9">Lacks conserved residue(s) required for the propagation of feature annotation.</text>
</comment>
<feature type="binding site" evidence="9">
    <location>
        <position position="214"/>
    </location>
    <ligand>
        <name>Mg(2+)</name>
        <dbReference type="ChEBI" id="CHEBI:18420"/>
        <label>2</label>
    </ligand>
</feature>
<dbReference type="SUPFAM" id="SSF52418">
    <property type="entry name" value="Nucleoside phosphorylase/phosphoribosyltransferase catalytic domain"/>
    <property type="match status" value="1"/>
</dbReference>
<dbReference type="NCBIfam" id="TIGR01245">
    <property type="entry name" value="trpD"/>
    <property type="match status" value="1"/>
</dbReference>
<dbReference type="FunFam" id="3.40.1030.10:FF:000002">
    <property type="entry name" value="Anthranilate phosphoribosyltransferase"/>
    <property type="match status" value="1"/>
</dbReference>
<feature type="binding site" evidence="9">
    <location>
        <position position="215"/>
    </location>
    <ligand>
        <name>Mg(2+)</name>
        <dbReference type="ChEBI" id="CHEBI:18420"/>
        <label>2</label>
    </ligand>
</feature>
<comment type="function">
    <text evidence="9">Catalyzes the transfer of the phosphoribosyl group of 5-phosphorylribose-1-pyrophosphate (PRPP) to anthranilate to yield N-(5'-phosphoribosyl)-anthranilate (PRA).</text>
</comment>
<dbReference type="PANTHER" id="PTHR43285:SF2">
    <property type="entry name" value="ANTHRANILATE PHOSPHORIBOSYLTRANSFERASE"/>
    <property type="match status" value="1"/>
</dbReference>
<evidence type="ECO:0000256" key="7">
    <source>
        <dbReference type="ARBA" id="ARBA00052328"/>
    </source>
</evidence>
<keyword evidence="3 9" id="KW-0328">Glycosyltransferase</keyword>
<dbReference type="EMBL" id="MGAL01000024">
    <property type="protein sequence ID" value="OGK48017.1"/>
    <property type="molecule type" value="Genomic_DNA"/>
</dbReference>
<evidence type="ECO:0000256" key="9">
    <source>
        <dbReference type="HAMAP-Rule" id="MF_00211"/>
    </source>
</evidence>
<comment type="similarity">
    <text evidence="9">Belongs to the anthranilate phosphoribosyltransferase family.</text>
</comment>
<keyword evidence="4 9" id="KW-0808">Transferase</keyword>
<comment type="catalytic activity">
    <reaction evidence="7 9">
        <text>N-(5-phospho-beta-D-ribosyl)anthranilate + diphosphate = 5-phospho-alpha-D-ribose 1-diphosphate + anthranilate</text>
        <dbReference type="Rhea" id="RHEA:11768"/>
        <dbReference type="ChEBI" id="CHEBI:16567"/>
        <dbReference type="ChEBI" id="CHEBI:18277"/>
        <dbReference type="ChEBI" id="CHEBI:33019"/>
        <dbReference type="ChEBI" id="CHEBI:58017"/>
        <dbReference type="EC" id="2.4.2.18"/>
    </reaction>
</comment>
<reference evidence="11 12" key="1">
    <citation type="journal article" date="2016" name="Nat. Commun.">
        <title>Thousands of microbial genomes shed light on interconnected biogeochemical processes in an aquifer system.</title>
        <authorList>
            <person name="Anantharaman K."/>
            <person name="Brown C.T."/>
            <person name="Hug L.A."/>
            <person name="Sharon I."/>
            <person name="Castelle C.J."/>
            <person name="Probst A.J."/>
            <person name="Thomas B.C."/>
            <person name="Singh A."/>
            <person name="Wilkins M.J."/>
            <person name="Karaoz U."/>
            <person name="Brodie E.L."/>
            <person name="Williams K.H."/>
            <person name="Hubbard S.S."/>
            <person name="Banfield J.F."/>
        </authorList>
    </citation>
    <scope>NUCLEOTIDE SEQUENCE [LARGE SCALE GENOMIC DNA]</scope>
</reference>
<comment type="pathway">
    <text evidence="1 9">Amino-acid biosynthesis; L-tryptophan biosynthesis; L-tryptophan from chorismate: step 2/5.</text>
</comment>
<feature type="binding site" evidence="9">
    <location>
        <position position="69"/>
    </location>
    <ligand>
        <name>5-phospho-alpha-D-ribose 1-diphosphate</name>
        <dbReference type="ChEBI" id="CHEBI:58017"/>
    </ligand>
</feature>
<dbReference type="Pfam" id="PF00591">
    <property type="entry name" value="Glycos_transf_3"/>
    <property type="match status" value="1"/>
</dbReference>
<feature type="binding site" evidence="9">
    <location>
        <begin position="97"/>
        <end position="105"/>
    </location>
    <ligand>
        <name>5-phospho-alpha-D-ribose 1-diphosphate</name>
        <dbReference type="ChEBI" id="CHEBI:58017"/>
    </ligand>
</feature>
<evidence type="ECO:0000256" key="1">
    <source>
        <dbReference type="ARBA" id="ARBA00004907"/>
    </source>
</evidence>
<organism evidence="11 12">
    <name type="scientific">Candidatus Roizmanbacteria bacterium RIFCSPLOWO2_01_FULL_38_12</name>
    <dbReference type="NCBI Taxonomy" id="1802061"/>
    <lineage>
        <taxon>Bacteria</taxon>
        <taxon>Candidatus Roizmaniibacteriota</taxon>
    </lineage>
</organism>
<keyword evidence="6 9" id="KW-0057">Aromatic amino acid biosynthesis</keyword>
<dbReference type="GO" id="GO:0004048">
    <property type="term" value="F:anthranilate phosphoribosyltransferase activity"/>
    <property type="evidence" value="ECO:0007669"/>
    <property type="project" value="UniProtKB-UniRule"/>
</dbReference>
<evidence type="ECO:0000313" key="11">
    <source>
        <dbReference type="EMBL" id="OGK48017.1"/>
    </source>
</evidence>
<feature type="binding site" evidence="9">
    <location>
        <position position="81"/>
    </location>
    <ligand>
        <name>Mg(2+)</name>
        <dbReference type="ChEBI" id="CHEBI:18420"/>
        <label>1</label>
    </ligand>
</feature>
<dbReference type="InterPro" id="IPR035902">
    <property type="entry name" value="Nuc_phospho_transferase"/>
</dbReference>
<feature type="binding site" evidence="9">
    <location>
        <position position="77"/>
    </location>
    <ligand>
        <name>5-phospho-alpha-D-ribose 1-diphosphate</name>
        <dbReference type="ChEBI" id="CHEBI:58017"/>
    </ligand>
</feature>
<sequence length="328" mass="36002">MNKTNKYNKSFSIQEQIISGKVKTAKIIKIFESFEKAQITFEELSGIVQATRKHMVDFNINFDVLDMCGTGGDGLNTFNISSISALVCAGAGVPVAKHGNRAASSKFGSADLFEALGVNIYLNKEQAVRCLEKCGFVFLFAPQFHPALKHVKEARTLFGKKTYFNIIGPMLNPAHAAFQVIGVSDASNADIIGQSLINTGSKRATIVHGAKGIDEVSVEGETIIHEFSSDKTKRKYVIRPRDFDLKEYSLSTLKTRSMKENVEICKLILENRAHEPHLNAVLLNAALGMLTFGKAKTMREGIEIARQSISSGKVLHKLHELIAVSNSL</sequence>
<feature type="binding site" evidence="9">
    <location>
        <begin position="72"/>
        <end position="73"/>
    </location>
    <ligand>
        <name>5-phospho-alpha-D-ribose 1-diphosphate</name>
        <dbReference type="ChEBI" id="CHEBI:58017"/>
    </ligand>
</feature>
<dbReference type="AlphaFoldDB" id="A0A1F7IXC9"/>
<gene>
    <name evidence="9" type="primary">trpD</name>
    <name evidence="11" type="ORF">A3A93_04430</name>
</gene>
<feature type="binding site" evidence="9">
    <location>
        <position position="109"/>
    </location>
    <ligand>
        <name>5-phospho-alpha-D-ribose 1-diphosphate</name>
        <dbReference type="ChEBI" id="CHEBI:58017"/>
    </ligand>
</feature>
<dbReference type="HAMAP" id="MF_00211">
    <property type="entry name" value="TrpD"/>
    <property type="match status" value="1"/>
</dbReference>